<comment type="caution">
    <text evidence="2">The sequence shown here is derived from an EMBL/GenBank/DDBJ whole genome shotgun (WGS) entry which is preliminary data.</text>
</comment>
<accession>A0A937KCI3</accession>
<dbReference type="EMBL" id="JAEUGD010000004">
    <property type="protein sequence ID" value="MBL6445263.1"/>
    <property type="molecule type" value="Genomic_DNA"/>
</dbReference>
<dbReference type="Proteomes" id="UP000614216">
    <property type="component" value="Unassembled WGS sequence"/>
</dbReference>
<gene>
    <name evidence="2" type="ORF">JMN32_03015</name>
</gene>
<dbReference type="Gene3D" id="3.30.160.670">
    <property type="match status" value="1"/>
</dbReference>
<dbReference type="AlphaFoldDB" id="A0A937KCI3"/>
<dbReference type="PROSITE" id="PS51257">
    <property type="entry name" value="PROKAR_LIPOPROTEIN"/>
    <property type="match status" value="1"/>
</dbReference>
<reference evidence="2" key="1">
    <citation type="submission" date="2021-01" db="EMBL/GenBank/DDBJ databases">
        <title>Fulvivirga kasyanovii gen. nov., sp nov., a novel member of the phylum Bacteroidetes isolated from seawater in a mussel farm.</title>
        <authorList>
            <person name="Zhao L.-H."/>
            <person name="Wang Z.-J."/>
        </authorList>
    </citation>
    <scope>NUCLEOTIDE SEQUENCE</scope>
    <source>
        <strain evidence="2">29W222</strain>
    </source>
</reference>
<dbReference type="RefSeq" id="WP_202854799.1">
    <property type="nucleotide sequence ID" value="NZ_JAEUGD010000004.1"/>
</dbReference>
<keyword evidence="3" id="KW-1185">Reference proteome</keyword>
<dbReference type="Pfam" id="PF13590">
    <property type="entry name" value="DUF4136"/>
    <property type="match status" value="1"/>
</dbReference>
<sequence length="192" mass="22511">MKAQSLLLSASVLLVLISGCFSYRELPVEYDYSYKGRFDKYNSYDFLIQGENVELMSSSGTAIYNAIESHMKFLGYKKKSNRPDLLLSFRVFVDSLNFRGYNQPKIEDWMAKKDRDMEYQRMKIGMKEGTLLIQIFDRKQKSSIWQGYATDYYGKVDFTDIRDVNNAVKSILNKYQFFADGFLEEQQKILSQ</sequence>
<dbReference type="InterPro" id="IPR025411">
    <property type="entry name" value="DUF4136"/>
</dbReference>
<name>A0A937KCI3_9BACT</name>
<evidence type="ECO:0000313" key="2">
    <source>
        <dbReference type="EMBL" id="MBL6445263.1"/>
    </source>
</evidence>
<organism evidence="2 3">
    <name type="scientific">Fulvivirga marina</name>
    <dbReference type="NCBI Taxonomy" id="2494733"/>
    <lineage>
        <taxon>Bacteria</taxon>
        <taxon>Pseudomonadati</taxon>
        <taxon>Bacteroidota</taxon>
        <taxon>Cytophagia</taxon>
        <taxon>Cytophagales</taxon>
        <taxon>Fulvivirgaceae</taxon>
        <taxon>Fulvivirga</taxon>
    </lineage>
</organism>
<feature type="domain" description="DUF4136" evidence="1">
    <location>
        <begin position="28"/>
        <end position="175"/>
    </location>
</feature>
<protein>
    <submittedName>
        <fullName evidence="2">DUF4136 domain-containing protein</fullName>
    </submittedName>
</protein>
<evidence type="ECO:0000259" key="1">
    <source>
        <dbReference type="Pfam" id="PF13590"/>
    </source>
</evidence>
<evidence type="ECO:0000313" key="3">
    <source>
        <dbReference type="Proteomes" id="UP000614216"/>
    </source>
</evidence>
<proteinExistence type="predicted"/>